<evidence type="ECO:0000256" key="7">
    <source>
        <dbReference type="SAM" id="Phobius"/>
    </source>
</evidence>
<dbReference type="InterPro" id="IPR006574">
    <property type="entry name" value="PRY"/>
</dbReference>
<evidence type="ECO:0000313" key="11">
    <source>
        <dbReference type="Proteomes" id="UP000314980"/>
    </source>
</evidence>
<dbReference type="InParanoid" id="A0A4W6DBF3"/>
<dbReference type="InterPro" id="IPR001841">
    <property type="entry name" value="Znf_RING"/>
</dbReference>
<reference evidence="11" key="1">
    <citation type="submission" date="2015-09" db="EMBL/GenBank/DDBJ databases">
        <authorList>
            <person name="Sai Rama Sridatta P."/>
        </authorList>
    </citation>
    <scope>NUCLEOTIDE SEQUENCE [LARGE SCALE GENOMIC DNA]</scope>
</reference>
<proteinExistence type="predicted"/>
<dbReference type="Ensembl" id="ENSLCAT00010022519.1">
    <property type="protein sequence ID" value="ENSLCAP00010022043.1"/>
    <property type="gene ID" value="ENSLCAG00010010383.1"/>
</dbReference>
<dbReference type="PRINTS" id="PR01407">
    <property type="entry name" value="BUTYPHLNCDUF"/>
</dbReference>
<dbReference type="SMART" id="SM00184">
    <property type="entry name" value="RING"/>
    <property type="match status" value="1"/>
</dbReference>
<dbReference type="PROSITE" id="PS50188">
    <property type="entry name" value="B302_SPRY"/>
    <property type="match status" value="1"/>
</dbReference>
<dbReference type="SUPFAM" id="SSF57850">
    <property type="entry name" value="RING/U-box"/>
    <property type="match status" value="1"/>
</dbReference>
<dbReference type="PANTHER" id="PTHR25465:SF5">
    <property type="entry name" value="E3 UBIQUITIN_ISG15 LIGASE TRIM25-RELATED"/>
    <property type="match status" value="1"/>
</dbReference>
<keyword evidence="3 6" id="KW-0863">Zinc-finger</keyword>
<reference evidence="10" key="2">
    <citation type="submission" date="2025-08" db="UniProtKB">
        <authorList>
            <consortium name="Ensembl"/>
        </authorList>
    </citation>
    <scope>IDENTIFICATION</scope>
</reference>
<dbReference type="GO" id="GO:0005737">
    <property type="term" value="C:cytoplasm"/>
    <property type="evidence" value="ECO:0007669"/>
    <property type="project" value="UniProtKB-ARBA"/>
</dbReference>
<evidence type="ECO:0000256" key="4">
    <source>
        <dbReference type="ARBA" id="ARBA00022833"/>
    </source>
</evidence>
<keyword evidence="4" id="KW-0862">Zinc</keyword>
<dbReference type="Pfam" id="PF00622">
    <property type="entry name" value="SPRY"/>
    <property type="match status" value="1"/>
</dbReference>
<dbReference type="GO" id="GO:0008270">
    <property type="term" value="F:zinc ion binding"/>
    <property type="evidence" value="ECO:0007669"/>
    <property type="project" value="UniProtKB-KW"/>
</dbReference>
<keyword evidence="7" id="KW-1133">Transmembrane helix</keyword>
<dbReference type="SUPFAM" id="SSF49899">
    <property type="entry name" value="Concanavalin A-like lectins/glucanases"/>
    <property type="match status" value="1"/>
</dbReference>
<dbReference type="CDD" id="cd16040">
    <property type="entry name" value="SPRY_PRY_SNTX"/>
    <property type="match status" value="1"/>
</dbReference>
<dbReference type="AlphaFoldDB" id="A0A4W6DBF3"/>
<evidence type="ECO:0000256" key="1">
    <source>
        <dbReference type="ARBA" id="ARBA00022588"/>
    </source>
</evidence>
<dbReference type="Proteomes" id="UP000314980">
    <property type="component" value="Unassembled WGS sequence"/>
</dbReference>
<evidence type="ECO:0000259" key="9">
    <source>
        <dbReference type="PROSITE" id="PS50188"/>
    </source>
</evidence>
<reference evidence="10" key="3">
    <citation type="submission" date="2025-09" db="UniProtKB">
        <authorList>
            <consortium name="Ensembl"/>
        </authorList>
    </citation>
    <scope>IDENTIFICATION</scope>
</reference>
<dbReference type="Pfam" id="PF15227">
    <property type="entry name" value="zf-C3HC4_4"/>
    <property type="match status" value="1"/>
</dbReference>
<dbReference type="Gene3D" id="2.60.120.920">
    <property type="match status" value="1"/>
</dbReference>
<evidence type="ECO:0000256" key="6">
    <source>
        <dbReference type="PROSITE-ProRule" id="PRU00175"/>
    </source>
</evidence>
<evidence type="ECO:0008006" key="12">
    <source>
        <dbReference type="Google" id="ProtNLM"/>
    </source>
</evidence>
<dbReference type="InterPro" id="IPR013083">
    <property type="entry name" value="Znf_RING/FYVE/PHD"/>
</dbReference>
<feature type="transmembrane region" description="Helical" evidence="7">
    <location>
        <begin position="322"/>
        <end position="343"/>
    </location>
</feature>
<feature type="domain" description="B30.2/SPRY" evidence="9">
    <location>
        <begin position="146"/>
        <end position="342"/>
    </location>
</feature>
<dbReference type="InterPro" id="IPR003877">
    <property type="entry name" value="SPRY_dom"/>
</dbReference>
<keyword evidence="11" id="KW-1185">Reference proteome</keyword>
<sequence>MAEQGYQPQEEICCSICLDLLTDPVTVPCGHNYCMSCIQSHWNEEDRKKVYSCPQCRKTFIPRPVLMKNTIHHKTVAAEEERTERQKELEASLQINQQRIQTREGEVKALQQEVEAITLSEARDKVQDILGEEWSRVSQRVRSVDVLLPEAEPKTREEFLKYSFQVTLDPNTAHSDLTLCDRDRRVAERFASELSSSNRFSENEQVLSKDSLPGRSYWEVEWSGKGVSVAVAYRKKHERQWKIDHESGFGNSDKSWALDCSKKGYKFKHNKVITPISGPQSSRVGVYLDTRAGILAFYSVSDAMTLLHTVQTTFTQPLHAGIRMWTVLFGWNFSSAVGFVVFLS</sequence>
<dbReference type="InterPro" id="IPR013320">
    <property type="entry name" value="ConA-like_dom_sf"/>
</dbReference>
<name>A0A4W6DBF3_LATCA</name>
<accession>A0A4W6DBF3</accession>
<feature type="domain" description="RING-type" evidence="8">
    <location>
        <begin position="14"/>
        <end position="57"/>
    </location>
</feature>
<dbReference type="InterPro" id="IPR051051">
    <property type="entry name" value="E3_ubiq-ligase_TRIM/RNF"/>
</dbReference>
<dbReference type="InterPro" id="IPR001870">
    <property type="entry name" value="B30.2/SPRY"/>
</dbReference>
<organism evidence="10 11">
    <name type="scientific">Lates calcarifer</name>
    <name type="common">Barramundi</name>
    <name type="synonym">Holocentrus calcarifer</name>
    <dbReference type="NCBI Taxonomy" id="8187"/>
    <lineage>
        <taxon>Eukaryota</taxon>
        <taxon>Metazoa</taxon>
        <taxon>Chordata</taxon>
        <taxon>Craniata</taxon>
        <taxon>Vertebrata</taxon>
        <taxon>Euteleostomi</taxon>
        <taxon>Actinopterygii</taxon>
        <taxon>Neopterygii</taxon>
        <taxon>Teleostei</taxon>
        <taxon>Neoteleostei</taxon>
        <taxon>Acanthomorphata</taxon>
        <taxon>Carangaria</taxon>
        <taxon>Carangaria incertae sedis</taxon>
        <taxon>Centropomidae</taxon>
        <taxon>Lates</taxon>
    </lineage>
</organism>
<keyword evidence="7" id="KW-0812">Transmembrane</keyword>
<dbReference type="InterPro" id="IPR003879">
    <property type="entry name" value="Butyrophylin_SPRY"/>
</dbReference>
<evidence type="ECO:0000259" key="8">
    <source>
        <dbReference type="PROSITE" id="PS50089"/>
    </source>
</evidence>
<dbReference type="GO" id="GO:0045087">
    <property type="term" value="P:innate immune response"/>
    <property type="evidence" value="ECO:0007669"/>
    <property type="project" value="UniProtKB-KW"/>
</dbReference>
<keyword evidence="1" id="KW-0399">Innate immunity</keyword>
<keyword evidence="5" id="KW-0391">Immunity</keyword>
<dbReference type="InterPro" id="IPR043136">
    <property type="entry name" value="B30.2/SPRY_sf"/>
</dbReference>
<dbReference type="PANTHER" id="PTHR25465">
    <property type="entry name" value="B-BOX DOMAIN CONTAINING"/>
    <property type="match status" value="1"/>
</dbReference>
<dbReference type="Gene3D" id="3.30.40.10">
    <property type="entry name" value="Zinc/RING finger domain, C3HC4 (zinc finger)"/>
    <property type="match status" value="1"/>
</dbReference>
<evidence type="ECO:0000256" key="2">
    <source>
        <dbReference type="ARBA" id="ARBA00022723"/>
    </source>
</evidence>
<keyword evidence="7" id="KW-0472">Membrane</keyword>
<evidence type="ECO:0000313" key="10">
    <source>
        <dbReference type="Ensembl" id="ENSLCAP00010022043.1"/>
    </source>
</evidence>
<dbReference type="PROSITE" id="PS00518">
    <property type="entry name" value="ZF_RING_1"/>
    <property type="match status" value="1"/>
</dbReference>
<dbReference type="PROSITE" id="PS50089">
    <property type="entry name" value="ZF_RING_2"/>
    <property type="match status" value="1"/>
</dbReference>
<dbReference type="SMART" id="SM00449">
    <property type="entry name" value="SPRY"/>
    <property type="match status" value="1"/>
</dbReference>
<dbReference type="GeneTree" id="ENSGT01150000286922"/>
<evidence type="ECO:0000256" key="5">
    <source>
        <dbReference type="ARBA" id="ARBA00022859"/>
    </source>
</evidence>
<keyword evidence="2" id="KW-0479">Metal-binding</keyword>
<evidence type="ECO:0000256" key="3">
    <source>
        <dbReference type="ARBA" id="ARBA00022771"/>
    </source>
</evidence>
<dbReference type="InterPro" id="IPR017907">
    <property type="entry name" value="Znf_RING_CS"/>
</dbReference>
<dbReference type="Pfam" id="PF13765">
    <property type="entry name" value="PRY"/>
    <property type="match status" value="1"/>
</dbReference>
<protein>
    <recommendedName>
        <fullName evidence="12">Tripartite motif-containing protein 16-like</fullName>
    </recommendedName>
</protein>